<dbReference type="EMBL" id="FZOD01000037">
    <property type="protein sequence ID" value="SNT37566.1"/>
    <property type="molecule type" value="Genomic_DNA"/>
</dbReference>
<dbReference type="Proteomes" id="UP000198282">
    <property type="component" value="Unassembled WGS sequence"/>
</dbReference>
<gene>
    <name evidence="2" type="ORF">SAMN05216276_103785</name>
</gene>
<evidence type="ECO:0000259" key="1">
    <source>
        <dbReference type="Pfam" id="PF01814"/>
    </source>
</evidence>
<evidence type="ECO:0000313" key="3">
    <source>
        <dbReference type="Proteomes" id="UP000198282"/>
    </source>
</evidence>
<protein>
    <submittedName>
        <fullName evidence="2">Hemerythrin HHE cation binding domain-containing protein</fullName>
    </submittedName>
</protein>
<dbReference type="RefSeq" id="WP_179282292.1">
    <property type="nucleotide sequence ID" value="NZ_FZOD01000037.1"/>
</dbReference>
<reference evidence="2 3" key="1">
    <citation type="submission" date="2017-06" db="EMBL/GenBank/DDBJ databases">
        <authorList>
            <person name="Kim H.J."/>
            <person name="Triplett B.A."/>
        </authorList>
    </citation>
    <scope>NUCLEOTIDE SEQUENCE [LARGE SCALE GENOMIC DNA]</scope>
    <source>
        <strain evidence="2 3">CGMCC 4.2132</strain>
    </source>
</reference>
<proteinExistence type="predicted"/>
<evidence type="ECO:0000313" key="2">
    <source>
        <dbReference type="EMBL" id="SNT37566.1"/>
    </source>
</evidence>
<name>A0A239M4G1_9ACTN</name>
<dbReference type="Gene3D" id="1.20.120.520">
    <property type="entry name" value="nmb1532 protein domain like"/>
    <property type="match status" value="1"/>
</dbReference>
<sequence length="172" mass="19432">MTQNTASTGAPGEHLVNELKWVHGMLRRDLRVLREVAGQISSGGSAALVQARIRSLQTRSPLWQLRVNCLQYCQFVHAHHGGEDAHLFPALRRSNPALIPTVKRLEADHRRISDLLDQVAALADLLGGEDTPDNRKRLVLALDEVSTHLLEHLDFEEESISPTLRQWTRWPF</sequence>
<accession>A0A239M4G1</accession>
<keyword evidence="3" id="KW-1185">Reference proteome</keyword>
<feature type="domain" description="Hemerythrin-like" evidence="1">
    <location>
        <begin position="15"/>
        <end position="163"/>
    </location>
</feature>
<organism evidence="2 3">
    <name type="scientific">Streptosporangium subroseum</name>
    <dbReference type="NCBI Taxonomy" id="106412"/>
    <lineage>
        <taxon>Bacteria</taxon>
        <taxon>Bacillati</taxon>
        <taxon>Actinomycetota</taxon>
        <taxon>Actinomycetes</taxon>
        <taxon>Streptosporangiales</taxon>
        <taxon>Streptosporangiaceae</taxon>
        <taxon>Streptosporangium</taxon>
    </lineage>
</organism>
<dbReference type="CDD" id="cd12108">
    <property type="entry name" value="Hr-like"/>
    <property type="match status" value="1"/>
</dbReference>
<dbReference type="InterPro" id="IPR012312">
    <property type="entry name" value="Hemerythrin-like"/>
</dbReference>
<dbReference type="Pfam" id="PF01814">
    <property type="entry name" value="Hemerythrin"/>
    <property type="match status" value="1"/>
</dbReference>
<dbReference type="AlphaFoldDB" id="A0A239M4G1"/>